<dbReference type="InterPro" id="IPR037171">
    <property type="entry name" value="NagB/RpiA_transferase-like"/>
</dbReference>
<dbReference type="InterPro" id="IPR036388">
    <property type="entry name" value="WH-like_DNA-bd_sf"/>
</dbReference>
<dbReference type="Proteomes" id="UP000317209">
    <property type="component" value="Unassembled WGS sequence"/>
</dbReference>
<comment type="caution">
    <text evidence="5">The sequence shown here is derived from an EMBL/GenBank/DDBJ whole genome shotgun (WGS) entry which is preliminary data.</text>
</comment>
<protein>
    <submittedName>
        <fullName evidence="5">DeoR family transcriptional regulator</fullName>
    </submittedName>
</protein>
<dbReference type="PRINTS" id="PR00037">
    <property type="entry name" value="HTHLACR"/>
</dbReference>
<dbReference type="PROSITE" id="PS00894">
    <property type="entry name" value="HTH_DEOR_1"/>
    <property type="match status" value="1"/>
</dbReference>
<dbReference type="InterPro" id="IPR018356">
    <property type="entry name" value="Tscrpt_reg_HTH_DeoR_CS"/>
</dbReference>
<evidence type="ECO:0000259" key="4">
    <source>
        <dbReference type="PROSITE" id="PS51000"/>
    </source>
</evidence>
<keyword evidence="2" id="KW-0238">DNA-binding</keyword>
<keyword evidence="3" id="KW-0804">Transcription</keyword>
<dbReference type="PANTHER" id="PTHR30363:SF44">
    <property type="entry name" value="AGA OPERON TRANSCRIPTIONAL REPRESSOR-RELATED"/>
    <property type="match status" value="1"/>
</dbReference>
<proteinExistence type="predicted"/>
<dbReference type="SUPFAM" id="SSF100950">
    <property type="entry name" value="NagB/RpiA/CoA transferase-like"/>
    <property type="match status" value="1"/>
</dbReference>
<dbReference type="PROSITE" id="PS51000">
    <property type="entry name" value="HTH_DEOR_2"/>
    <property type="match status" value="1"/>
</dbReference>
<dbReference type="SMART" id="SM00420">
    <property type="entry name" value="HTH_DEOR"/>
    <property type="match status" value="1"/>
</dbReference>
<accession>A0A543BA15</accession>
<keyword evidence="1" id="KW-0805">Transcription regulation</keyword>
<dbReference type="GO" id="GO:0003700">
    <property type="term" value="F:DNA-binding transcription factor activity"/>
    <property type="evidence" value="ECO:0007669"/>
    <property type="project" value="InterPro"/>
</dbReference>
<evidence type="ECO:0000313" key="6">
    <source>
        <dbReference type="Proteomes" id="UP000317209"/>
    </source>
</evidence>
<dbReference type="OrthoDB" id="7688673at2"/>
<dbReference type="Pfam" id="PF08220">
    <property type="entry name" value="HTH_DeoR"/>
    <property type="match status" value="1"/>
</dbReference>
<organism evidence="5 6">
    <name type="scientific">Microbacterium saperdae</name>
    <dbReference type="NCBI Taxonomy" id="69368"/>
    <lineage>
        <taxon>Bacteria</taxon>
        <taxon>Bacillati</taxon>
        <taxon>Actinomycetota</taxon>
        <taxon>Actinomycetes</taxon>
        <taxon>Micrococcales</taxon>
        <taxon>Microbacteriaceae</taxon>
        <taxon>Microbacterium</taxon>
    </lineage>
</organism>
<dbReference type="InterPro" id="IPR050313">
    <property type="entry name" value="Carb_Metab_HTH_regulators"/>
</dbReference>
<dbReference type="PANTHER" id="PTHR30363">
    <property type="entry name" value="HTH-TYPE TRANSCRIPTIONAL REGULATOR SRLR-RELATED"/>
    <property type="match status" value="1"/>
</dbReference>
<dbReference type="GO" id="GO:0003677">
    <property type="term" value="F:DNA binding"/>
    <property type="evidence" value="ECO:0007669"/>
    <property type="project" value="UniProtKB-KW"/>
</dbReference>
<evidence type="ECO:0000256" key="1">
    <source>
        <dbReference type="ARBA" id="ARBA00023015"/>
    </source>
</evidence>
<dbReference type="InterPro" id="IPR036390">
    <property type="entry name" value="WH_DNA-bd_sf"/>
</dbReference>
<sequence>MSGSSRHDAILEALYATGRVNVADVASEFSVSEVTVRRDLDQLARAGVLRRVRGGAVSVALRGEGLPYSMRRLEASGPKERIAQLAASLVLDGEAVGVDSGTTGAAVAQQLASRRLTVMPFSVQALEALTRSATVRIILPGGSVSPEEGSIVGPLVERSLRDLRFDTVFLSCCGASLDSGVTAYDLDDAAAKRAMIAAGRRVVLIAEGAKFTRSAMSVVCALTAVDVVVTDESAPADVLDQLRAAGVDVLIAGATDD</sequence>
<keyword evidence="6" id="KW-1185">Reference proteome</keyword>
<dbReference type="AlphaFoldDB" id="A0A543BA15"/>
<feature type="domain" description="HTH deoR-type" evidence="4">
    <location>
        <begin position="3"/>
        <end position="58"/>
    </location>
</feature>
<dbReference type="SUPFAM" id="SSF46785">
    <property type="entry name" value="Winged helix' DNA-binding domain"/>
    <property type="match status" value="1"/>
</dbReference>
<name>A0A543BA15_9MICO</name>
<evidence type="ECO:0000256" key="3">
    <source>
        <dbReference type="ARBA" id="ARBA00023163"/>
    </source>
</evidence>
<dbReference type="InterPro" id="IPR001034">
    <property type="entry name" value="DeoR_HTH"/>
</dbReference>
<dbReference type="SMART" id="SM01134">
    <property type="entry name" value="DeoRC"/>
    <property type="match status" value="1"/>
</dbReference>
<gene>
    <name evidence="5" type="ORF">FB560_3142</name>
</gene>
<evidence type="ECO:0000313" key="5">
    <source>
        <dbReference type="EMBL" id="TQL81668.1"/>
    </source>
</evidence>
<evidence type="ECO:0000256" key="2">
    <source>
        <dbReference type="ARBA" id="ARBA00023125"/>
    </source>
</evidence>
<dbReference type="RefSeq" id="WP_141873437.1">
    <property type="nucleotide sequence ID" value="NZ_VFOX01000002.1"/>
</dbReference>
<dbReference type="InterPro" id="IPR014036">
    <property type="entry name" value="DeoR-like_C"/>
</dbReference>
<dbReference type="Gene3D" id="1.10.10.10">
    <property type="entry name" value="Winged helix-like DNA-binding domain superfamily/Winged helix DNA-binding domain"/>
    <property type="match status" value="1"/>
</dbReference>
<dbReference type="Pfam" id="PF00455">
    <property type="entry name" value="DeoRC"/>
    <property type="match status" value="1"/>
</dbReference>
<dbReference type="EMBL" id="VFOX01000002">
    <property type="protein sequence ID" value="TQL81668.1"/>
    <property type="molecule type" value="Genomic_DNA"/>
</dbReference>
<reference evidence="5 6" key="1">
    <citation type="submission" date="2019-06" db="EMBL/GenBank/DDBJ databases">
        <title>Sequencing the genomes of 1000 actinobacteria strains.</title>
        <authorList>
            <person name="Klenk H.-P."/>
        </authorList>
    </citation>
    <scope>NUCLEOTIDE SEQUENCE [LARGE SCALE GENOMIC DNA]</scope>
    <source>
        <strain evidence="5 6">DSM 20169</strain>
    </source>
</reference>